<keyword evidence="2" id="KW-1185">Reference proteome</keyword>
<dbReference type="AlphaFoldDB" id="A0A4R0NF04"/>
<dbReference type="InterPro" id="IPR019853">
    <property type="entry name" value="GldB-like"/>
</dbReference>
<dbReference type="Pfam" id="PF25594">
    <property type="entry name" value="GldB_lipo"/>
    <property type="match status" value="1"/>
</dbReference>
<comment type="caution">
    <text evidence="1">The sequence shown here is derived from an EMBL/GenBank/DDBJ whole genome shotgun (WGS) entry which is preliminary data.</text>
</comment>
<evidence type="ECO:0000313" key="1">
    <source>
        <dbReference type="EMBL" id="TCC97873.1"/>
    </source>
</evidence>
<dbReference type="PROSITE" id="PS51257">
    <property type="entry name" value="PROKAR_LIPOPROTEIN"/>
    <property type="match status" value="1"/>
</dbReference>
<proteinExistence type="predicted"/>
<accession>A0A4R0NF04</accession>
<protein>
    <submittedName>
        <fullName evidence="1">Gliding motility lipoprotein GldB</fullName>
    </submittedName>
</protein>
<sequence length="342" mass="40237">MNYNVKFSQSYLFFLFILTFLSCKQGTKPDVTAIQLDVKIDRFDRDLYLRKDKDIKQTDELLQKKYGAFYDDYIHRMVGNESYSPDEILATLFKDQAYYDLNKEVDSIFPNLVPIEKDLTQTFKYIKYYYPKSQVPRFISFVSGFSVQTPIGNDYMGIGLDMFLGKDSKFYRAIVESVPLYLSKRFSPQYIVPRLTETYAREELFAERDEDRTLLAKMIHNGKILYFMDRVLADNVPDSVKIGYTAKQLEWCKTFESDIWGYYLQNDLLFETDYQKIQVFLSEGPFTPGLGERNESAPKLGIWTGWQIVRKYMEENPSVTLQQLMVEKDTQKVLQASKYKPK</sequence>
<gene>
    <name evidence="1" type="primary">gldB</name>
    <name evidence="1" type="ORF">EZ444_08160</name>
</gene>
<dbReference type="Proteomes" id="UP000291117">
    <property type="component" value="Unassembled WGS sequence"/>
</dbReference>
<dbReference type="EMBL" id="SJSM01000003">
    <property type="protein sequence ID" value="TCC97873.1"/>
    <property type="molecule type" value="Genomic_DNA"/>
</dbReference>
<reference evidence="1 2" key="1">
    <citation type="submission" date="2019-02" db="EMBL/GenBank/DDBJ databases">
        <title>Pedobacter sp. RP-3-8 sp. nov., isolated from Arctic soil.</title>
        <authorList>
            <person name="Dahal R.H."/>
        </authorList>
    </citation>
    <scope>NUCLEOTIDE SEQUENCE [LARGE SCALE GENOMIC DNA]</scope>
    <source>
        <strain evidence="1 2">RP-3-8</strain>
    </source>
</reference>
<keyword evidence="1" id="KW-0449">Lipoprotein</keyword>
<dbReference type="OrthoDB" id="976022at2"/>
<name>A0A4R0NF04_9SPHI</name>
<organism evidence="1 2">
    <name type="scientific">Pedobacter hiemivivus</name>
    <dbReference type="NCBI Taxonomy" id="2530454"/>
    <lineage>
        <taxon>Bacteria</taxon>
        <taxon>Pseudomonadati</taxon>
        <taxon>Bacteroidota</taxon>
        <taxon>Sphingobacteriia</taxon>
        <taxon>Sphingobacteriales</taxon>
        <taxon>Sphingobacteriaceae</taxon>
        <taxon>Pedobacter</taxon>
    </lineage>
</organism>
<evidence type="ECO:0000313" key="2">
    <source>
        <dbReference type="Proteomes" id="UP000291117"/>
    </source>
</evidence>
<dbReference type="NCBIfam" id="TIGR03514">
    <property type="entry name" value="GldB_lipo"/>
    <property type="match status" value="1"/>
</dbReference>
<dbReference type="RefSeq" id="WP_131608231.1">
    <property type="nucleotide sequence ID" value="NZ_SJSM01000003.1"/>
</dbReference>